<dbReference type="PANTHER" id="PTHR43752:SF2">
    <property type="entry name" value="BNR_ASP-BOX REPEAT FAMILY PROTEIN"/>
    <property type="match status" value="1"/>
</dbReference>
<dbReference type="InterPro" id="IPR036278">
    <property type="entry name" value="Sialidase_sf"/>
</dbReference>
<proteinExistence type="predicted"/>
<dbReference type="Gene3D" id="2.120.10.10">
    <property type="match status" value="1"/>
</dbReference>
<accession>A0A1G9S7L7</accession>
<organism evidence="3 4">
    <name type="scientific">Kriegella aquimaris</name>
    <dbReference type="NCBI Taxonomy" id="192904"/>
    <lineage>
        <taxon>Bacteria</taxon>
        <taxon>Pseudomonadati</taxon>
        <taxon>Bacteroidota</taxon>
        <taxon>Flavobacteriia</taxon>
        <taxon>Flavobacteriales</taxon>
        <taxon>Flavobacteriaceae</taxon>
        <taxon>Kriegella</taxon>
    </lineage>
</organism>
<evidence type="ECO:0000313" key="3">
    <source>
        <dbReference type="EMBL" id="SDM31444.1"/>
    </source>
</evidence>
<dbReference type="SUPFAM" id="SSF50939">
    <property type="entry name" value="Sialidases"/>
    <property type="match status" value="1"/>
</dbReference>
<dbReference type="STRING" id="192904.SAMN04488514_107146"/>
<keyword evidence="1" id="KW-0812">Transmembrane</keyword>
<feature type="transmembrane region" description="Helical" evidence="1">
    <location>
        <begin position="12"/>
        <end position="30"/>
    </location>
</feature>
<reference evidence="3 4" key="1">
    <citation type="submission" date="2016-10" db="EMBL/GenBank/DDBJ databases">
        <authorList>
            <person name="de Groot N.N."/>
        </authorList>
    </citation>
    <scope>NUCLEOTIDE SEQUENCE [LARGE SCALE GENOMIC DNA]</scope>
    <source>
        <strain evidence="3 4">DSM 19886</strain>
    </source>
</reference>
<keyword evidence="1" id="KW-1133">Transmembrane helix</keyword>
<dbReference type="InterPro" id="IPR011040">
    <property type="entry name" value="Sialidase"/>
</dbReference>
<keyword evidence="4" id="KW-1185">Reference proteome</keyword>
<sequence>MNNWEQMNTELSRIPVFSIMFFTSLFLIIGCQEVKTENYPNAANNPESPLMLQGDWFDKPHDINFDLLPKIPYEHVVVSNVQDAGDSLEYTFSGHTLKGGVNQHNYLTFHANKFWLMWSDGPGVEDRVGQLVKYATSLDGIKWTMPKMMTPYPPNSGPSSEFYNTRNPKGMRWISRGFWHYNGELLALASLDEAAGFFGPSLELRAFKWDETGETWKDDGLIMDNAINNFPPKKIPSGELMMSRRSYDYTDKGVDFMVGGIEGKDKWEVFPVLGTNSELSAEEPYWWVLPDGKSLMAMFRDNRQSGYLYRSFSIDNGRSWSKPVQTDFPDARSKFHGLRLSNGKYILVSNPHPKKRDPIALSISDDGMVFNKMGYLMGGRQIDYPNVIEHEGYILIAFAGSTKQKIEVLKIKISDLDKLDMSDYVKHL</sequence>
<dbReference type="CDD" id="cd15482">
    <property type="entry name" value="Sialidase_non-viral"/>
    <property type="match status" value="1"/>
</dbReference>
<evidence type="ECO:0000256" key="1">
    <source>
        <dbReference type="SAM" id="Phobius"/>
    </source>
</evidence>
<evidence type="ECO:0000313" key="4">
    <source>
        <dbReference type="Proteomes" id="UP000199440"/>
    </source>
</evidence>
<gene>
    <name evidence="3" type="ORF">SAMN04488514_107146</name>
</gene>
<dbReference type="AlphaFoldDB" id="A0A1G9S7L7"/>
<dbReference type="Proteomes" id="UP000199440">
    <property type="component" value="Unassembled WGS sequence"/>
</dbReference>
<protein>
    <submittedName>
        <fullName evidence="3">BNR repeat-like domain-containing protein</fullName>
    </submittedName>
</protein>
<dbReference type="PANTHER" id="PTHR43752">
    <property type="entry name" value="BNR/ASP-BOX REPEAT FAMILY PROTEIN"/>
    <property type="match status" value="1"/>
</dbReference>
<evidence type="ECO:0000259" key="2">
    <source>
        <dbReference type="Pfam" id="PF13088"/>
    </source>
</evidence>
<feature type="domain" description="Sialidase" evidence="2">
    <location>
        <begin position="267"/>
        <end position="393"/>
    </location>
</feature>
<name>A0A1G9S7L7_9FLAO</name>
<dbReference type="Pfam" id="PF13088">
    <property type="entry name" value="BNR_2"/>
    <property type="match status" value="1"/>
</dbReference>
<dbReference type="RefSeq" id="WP_218129566.1">
    <property type="nucleotide sequence ID" value="NZ_FNGV01000007.1"/>
</dbReference>
<dbReference type="EMBL" id="FNGV01000007">
    <property type="protein sequence ID" value="SDM31444.1"/>
    <property type="molecule type" value="Genomic_DNA"/>
</dbReference>
<keyword evidence="1" id="KW-0472">Membrane</keyword>